<evidence type="ECO:0000313" key="2">
    <source>
        <dbReference type="EMBL" id="RAL45761.1"/>
    </source>
</evidence>
<accession>A0A328DNJ5</accession>
<evidence type="ECO:0000313" key="3">
    <source>
        <dbReference type="Proteomes" id="UP000249390"/>
    </source>
</evidence>
<dbReference type="Pfam" id="PF14686">
    <property type="entry name" value="fn3_3"/>
    <property type="match status" value="1"/>
</dbReference>
<dbReference type="Proteomes" id="UP000249390">
    <property type="component" value="Unassembled WGS sequence"/>
</dbReference>
<dbReference type="InterPro" id="IPR051850">
    <property type="entry name" value="Polysacch_Lyase_4"/>
</dbReference>
<dbReference type="PANTHER" id="PTHR32018:SF50">
    <property type="entry name" value="RHAMNOGALACTURONAN ENDOLYASE"/>
    <property type="match status" value="1"/>
</dbReference>
<dbReference type="AlphaFoldDB" id="A0A328DNJ5"/>
<keyword evidence="3" id="KW-1185">Reference proteome</keyword>
<dbReference type="Gene3D" id="2.60.40.1120">
    <property type="entry name" value="Carboxypeptidase-like, regulatory domain"/>
    <property type="match status" value="1"/>
</dbReference>
<dbReference type="InterPro" id="IPR014718">
    <property type="entry name" value="GH-type_carb-bd"/>
</dbReference>
<name>A0A328DNJ5_9ASTE</name>
<sequence length="572" mass="65443">MKYFIDSLSINIRSRRKLYPATAHFKSLREFSVPFVATNTVDQYSKISETMRRELQLRRRFLDRRRWTLQDMIISLLLLFPAADQCSSHRRILVEAGVRLDVQGKEAVMSNGVVSVTLSVPDGLVTGISYRGIGNLLETGNPENDRGYWDAIWLGPGINGEQDRLEGTSFEIVANNENGVEISFARRWDSASRNGGAPVNIDRRFVMLRESPGFYIYTILERLEGFPGVRMEENRVVFKPRGDMFHYMAVSDDRRRFMPTPQDRQTGQKLDYPEAVLLTRPSMPGLRGEVDDKYFYSSESKDIKVHGWVCTNPPVGFWMITASNEFRTGGPLKQELTSHVGPTMITTFVSRHYAGEDLDVKFEDGEAWKKVLGPVFLYLNSDPTAESDPSVLWNDAKERMNQEVESWPYDFVHSVDYMKSDQRGIVKGRLFVHDWFIDEQPVPASHAYVGLAVQGSPGSWQRENKGYQFWTQADTDGNFFIKSVTAGTYNLYATVPGRIGDYKYEFDISIQPGLENMACGRDIQKYILLEILYTLLELVITLKTGFLLMSPGNWEMEHMEQPHGELYSSYKV</sequence>
<dbReference type="CDD" id="cd10320">
    <property type="entry name" value="RGL4_N"/>
    <property type="match status" value="1"/>
</dbReference>
<dbReference type="GO" id="GO:0030246">
    <property type="term" value="F:carbohydrate binding"/>
    <property type="evidence" value="ECO:0007669"/>
    <property type="project" value="InterPro"/>
</dbReference>
<dbReference type="SUPFAM" id="SSF74650">
    <property type="entry name" value="Galactose mutarotase-like"/>
    <property type="match status" value="1"/>
</dbReference>
<dbReference type="CDD" id="cd10316">
    <property type="entry name" value="RGL4_M"/>
    <property type="match status" value="1"/>
</dbReference>
<dbReference type="InterPro" id="IPR029413">
    <property type="entry name" value="RG-lyase_II"/>
</dbReference>
<dbReference type="GO" id="GO:0003824">
    <property type="term" value="F:catalytic activity"/>
    <property type="evidence" value="ECO:0007669"/>
    <property type="project" value="InterPro"/>
</dbReference>
<feature type="domain" description="Rhamnogalacturonan lyase" evidence="1">
    <location>
        <begin position="445"/>
        <end position="513"/>
    </location>
</feature>
<evidence type="ECO:0000259" key="1">
    <source>
        <dbReference type="Pfam" id="PF14686"/>
    </source>
</evidence>
<dbReference type="Pfam" id="PF06045">
    <property type="entry name" value="Rhamnogal_lyase"/>
    <property type="match status" value="1"/>
</dbReference>
<proteinExistence type="predicted"/>
<reference evidence="2 3" key="1">
    <citation type="submission" date="2018-06" db="EMBL/GenBank/DDBJ databases">
        <title>The Genome of Cuscuta australis (Dodder) Provides Insight into the Evolution of Plant Parasitism.</title>
        <authorList>
            <person name="Liu H."/>
        </authorList>
    </citation>
    <scope>NUCLEOTIDE SEQUENCE [LARGE SCALE GENOMIC DNA]</scope>
    <source>
        <strain evidence="3">cv. Yunnan</strain>
        <tissue evidence="2">Vines</tissue>
    </source>
</reference>
<gene>
    <name evidence="2" type="ORF">DM860_009625</name>
</gene>
<dbReference type="PANTHER" id="PTHR32018">
    <property type="entry name" value="RHAMNOGALACTURONATE LYASE FAMILY PROTEIN"/>
    <property type="match status" value="1"/>
</dbReference>
<comment type="caution">
    <text evidence="2">The sequence shown here is derived from an EMBL/GenBank/DDBJ whole genome shotgun (WGS) entry which is preliminary data.</text>
</comment>
<dbReference type="InterPro" id="IPR013784">
    <property type="entry name" value="Carb-bd-like_fold"/>
</dbReference>
<dbReference type="GO" id="GO:0005975">
    <property type="term" value="P:carbohydrate metabolic process"/>
    <property type="evidence" value="ECO:0007669"/>
    <property type="project" value="InterPro"/>
</dbReference>
<dbReference type="EMBL" id="NQVE01000129">
    <property type="protein sequence ID" value="RAL45761.1"/>
    <property type="molecule type" value="Genomic_DNA"/>
</dbReference>
<dbReference type="InterPro" id="IPR010325">
    <property type="entry name" value="Rhamnogal_lyase"/>
</dbReference>
<organism evidence="2 3">
    <name type="scientific">Cuscuta australis</name>
    <dbReference type="NCBI Taxonomy" id="267555"/>
    <lineage>
        <taxon>Eukaryota</taxon>
        <taxon>Viridiplantae</taxon>
        <taxon>Streptophyta</taxon>
        <taxon>Embryophyta</taxon>
        <taxon>Tracheophyta</taxon>
        <taxon>Spermatophyta</taxon>
        <taxon>Magnoliopsida</taxon>
        <taxon>eudicotyledons</taxon>
        <taxon>Gunneridae</taxon>
        <taxon>Pentapetalae</taxon>
        <taxon>asterids</taxon>
        <taxon>lamiids</taxon>
        <taxon>Solanales</taxon>
        <taxon>Convolvulaceae</taxon>
        <taxon>Cuscuteae</taxon>
        <taxon>Cuscuta</taxon>
        <taxon>Cuscuta subgen. Grammica</taxon>
        <taxon>Cuscuta sect. Cleistogrammica</taxon>
    </lineage>
</organism>
<dbReference type="InterPro" id="IPR011013">
    <property type="entry name" value="Gal_mutarotase_sf_dom"/>
</dbReference>
<dbReference type="Gene3D" id="2.70.98.10">
    <property type="match status" value="1"/>
</dbReference>
<protein>
    <recommendedName>
        <fullName evidence="1">Rhamnogalacturonan lyase domain-containing protein</fullName>
    </recommendedName>
</protein>
<dbReference type="SUPFAM" id="SSF49452">
    <property type="entry name" value="Starch-binding domain-like"/>
    <property type="match status" value="1"/>
</dbReference>